<proteinExistence type="predicted"/>
<evidence type="ECO:0000313" key="1">
    <source>
        <dbReference type="EMBL" id="RMA97949.1"/>
    </source>
</evidence>
<dbReference type="RefSeq" id="WP_121922709.1">
    <property type="nucleotide sequence ID" value="NZ_REFO01000010.1"/>
</dbReference>
<protein>
    <recommendedName>
        <fullName evidence="3">CRISPR type III-B/RAMP module-associated protein Cmr5</fullName>
    </recommendedName>
</protein>
<evidence type="ECO:0000313" key="2">
    <source>
        <dbReference type="Proteomes" id="UP000280842"/>
    </source>
</evidence>
<dbReference type="EMBL" id="REFO01000010">
    <property type="protein sequence ID" value="RMA97949.1"/>
    <property type="molecule type" value="Genomic_DNA"/>
</dbReference>
<dbReference type="AlphaFoldDB" id="A0A3M0BNS6"/>
<organism evidence="1 2">
    <name type="scientific">Hydrogenothermus marinus</name>
    <dbReference type="NCBI Taxonomy" id="133270"/>
    <lineage>
        <taxon>Bacteria</taxon>
        <taxon>Pseudomonadati</taxon>
        <taxon>Aquificota</taxon>
        <taxon>Aquificia</taxon>
        <taxon>Aquificales</taxon>
        <taxon>Hydrogenothermaceae</taxon>
        <taxon>Hydrogenothermus</taxon>
    </lineage>
</organism>
<accession>A0A3M0BNS6</accession>
<name>A0A3M0BNS6_9AQUI</name>
<dbReference type="Proteomes" id="UP000280842">
    <property type="component" value="Unassembled WGS sequence"/>
</dbReference>
<comment type="caution">
    <text evidence="1">The sequence shown here is derived from an EMBL/GenBank/DDBJ whole genome shotgun (WGS) entry which is preliminary data.</text>
</comment>
<dbReference type="OrthoDB" id="15452at2"/>
<sequence>MENLDAKINEVGYKIVEEIKTKGKDKTKYKNEIDKALSVLANDGVYAYWVYCKSKEIDDVFIKKIEELMKIMDIDYDDKEKFFEELSKDLHKLLFFKEILERTLIYARYHAKAWKD</sequence>
<evidence type="ECO:0008006" key="3">
    <source>
        <dbReference type="Google" id="ProtNLM"/>
    </source>
</evidence>
<gene>
    <name evidence="1" type="ORF">CLV39_0587</name>
</gene>
<keyword evidence="2" id="KW-1185">Reference proteome</keyword>
<reference evidence="1 2" key="1">
    <citation type="submission" date="2018-10" db="EMBL/GenBank/DDBJ databases">
        <title>Genomic Encyclopedia of Archaeal and Bacterial Type Strains, Phase II (KMG-II): from individual species to whole genera.</title>
        <authorList>
            <person name="Goeker M."/>
        </authorList>
    </citation>
    <scope>NUCLEOTIDE SEQUENCE [LARGE SCALE GENOMIC DNA]</scope>
    <source>
        <strain evidence="1 2">VM1</strain>
    </source>
</reference>